<reference evidence="3" key="1">
    <citation type="journal article" date="2019" name="Int. J. Syst. Evol. Microbiol.">
        <title>The Global Catalogue of Microorganisms (GCM) 10K type strain sequencing project: providing services to taxonomists for standard genome sequencing and annotation.</title>
        <authorList>
            <consortium name="The Broad Institute Genomics Platform"/>
            <consortium name="The Broad Institute Genome Sequencing Center for Infectious Disease"/>
            <person name="Wu L."/>
            <person name="Ma J."/>
        </authorList>
    </citation>
    <scope>NUCLEOTIDE SEQUENCE [LARGE SCALE GENOMIC DNA]</scope>
    <source>
        <strain evidence="3">KCTC 42248</strain>
    </source>
</reference>
<feature type="signal peptide" evidence="1">
    <location>
        <begin position="1"/>
        <end position="23"/>
    </location>
</feature>
<keyword evidence="1" id="KW-0732">Signal</keyword>
<comment type="caution">
    <text evidence="2">The sequence shown here is derived from an EMBL/GenBank/DDBJ whole genome shotgun (WGS) entry which is preliminary data.</text>
</comment>
<gene>
    <name evidence="2" type="ORF">ACFSQ3_07990</name>
</gene>
<name>A0ABW5NKY0_9SPHI</name>
<evidence type="ECO:0000313" key="2">
    <source>
        <dbReference type="EMBL" id="MFD2598892.1"/>
    </source>
</evidence>
<feature type="chain" id="PRO_5045733578" evidence="1">
    <location>
        <begin position="24"/>
        <end position="147"/>
    </location>
</feature>
<evidence type="ECO:0000256" key="1">
    <source>
        <dbReference type="SAM" id="SignalP"/>
    </source>
</evidence>
<keyword evidence="3" id="KW-1185">Reference proteome</keyword>
<dbReference type="PROSITE" id="PS51257">
    <property type="entry name" value="PROKAR_LIPOPROTEIN"/>
    <property type="match status" value="1"/>
</dbReference>
<proteinExistence type="predicted"/>
<protein>
    <submittedName>
        <fullName evidence="2">Uncharacterized protein</fullName>
    </submittedName>
</protein>
<evidence type="ECO:0000313" key="3">
    <source>
        <dbReference type="Proteomes" id="UP001597393"/>
    </source>
</evidence>
<dbReference type="Proteomes" id="UP001597393">
    <property type="component" value="Unassembled WGS sequence"/>
</dbReference>
<dbReference type="EMBL" id="JBHUMA010000006">
    <property type="protein sequence ID" value="MFD2598892.1"/>
    <property type="molecule type" value="Genomic_DNA"/>
</dbReference>
<dbReference type="RefSeq" id="WP_380869022.1">
    <property type="nucleotide sequence ID" value="NZ_JBHUMA010000006.1"/>
</dbReference>
<accession>A0ABW5NKY0</accession>
<sequence length="147" mass="16830">MKKRTFYPCICLFLFIMSCTSDTVCTDLGHPLVVEFSYINEDGENLFAGDNPRFSKDDFDLYETRNGAKVRIPHHFSNDRSKITAQLLSAAEGVFFIQLDSTLIDTIRFTSIPNEADPCKSRKVDELMQNNNNVNFDDNLSSWQLTK</sequence>
<organism evidence="2 3">
    <name type="scientific">Sphingobacterium corticis</name>
    <dbReference type="NCBI Taxonomy" id="1812823"/>
    <lineage>
        <taxon>Bacteria</taxon>
        <taxon>Pseudomonadati</taxon>
        <taxon>Bacteroidota</taxon>
        <taxon>Sphingobacteriia</taxon>
        <taxon>Sphingobacteriales</taxon>
        <taxon>Sphingobacteriaceae</taxon>
        <taxon>Sphingobacterium</taxon>
    </lineage>
</organism>